<keyword evidence="4 12" id="KW-0349">Heme</keyword>
<evidence type="ECO:0000256" key="6">
    <source>
        <dbReference type="ARBA" id="ARBA00022723"/>
    </source>
</evidence>
<dbReference type="InterPro" id="IPR002401">
    <property type="entry name" value="Cyt_P450_E_grp-I"/>
</dbReference>
<keyword evidence="7" id="KW-1133">Transmembrane helix</keyword>
<dbReference type="PRINTS" id="PR00385">
    <property type="entry name" value="P450"/>
</dbReference>
<dbReference type="Pfam" id="PF00067">
    <property type="entry name" value="p450"/>
    <property type="match status" value="1"/>
</dbReference>
<evidence type="ECO:0000256" key="11">
    <source>
        <dbReference type="ARBA" id="ARBA00023136"/>
    </source>
</evidence>
<dbReference type="SUPFAM" id="SSF48264">
    <property type="entry name" value="Cytochrome P450"/>
    <property type="match status" value="1"/>
</dbReference>
<dbReference type="CDD" id="cd20654">
    <property type="entry name" value="CYP82"/>
    <property type="match status" value="1"/>
</dbReference>
<evidence type="ECO:0000256" key="12">
    <source>
        <dbReference type="PIRSR" id="PIRSR602401-1"/>
    </source>
</evidence>
<protein>
    <submittedName>
        <fullName evidence="14">Cytochrome P450 82D169</fullName>
    </submittedName>
</protein>
<dbReference type="InterPro" id="IPR036396">
    <property type="entry name" value="Cyt_P450_sf"/>
</dbReference>
<evidence type="ECO:0000313" key="14">
    <source>
        <dbReference type="EMBL" id="QUN00525.1"/>
    </source>
</evidence>
<name>A0A8T8L8H7_TRIWF</name>
<keyword evidence="11" id="KW-0472">Membrane</keyword>
<dbReference type="GO" id="GO:0005506">
    <property type="term" value="F:iron ion binding"/>
    <property type="evidence" value="ECO:0007669"/>
    <property type="project" value="InterPro"/>
</dbReference>
<dbReference type="InterPro" id="IPR017972">
    <property type="entry name" value="Cyt_P450_CS"/>
</dbReference>
<dbReference type="GO" id="GO:0016020">
    <property type="term" value="C:membrane"/>
    <property type="evidence" value="ECO:0007669"/>
    <property type="project" value="UniProtKB-SubCell"/>
</dbReference>
<dbReference type="PROSITE" id="PS00086">
    <property type="entry name" value="CYTOCHROME_P450"/>
    <property type="match status" value="1"/>
</dbReference>
<evidence type="ECO:0000256" key="3">
    <source>
        <dbReference type="ARBA" id="ARBA00010617"/>
    </source>
</evidence>
<sequence length="516" mass="57739">MEYSITTIGAATLVFVVLMYCLSSSSRKASEKRQPPQAGGALPFIGHLHLLVGSKPAHVALGDMADKYGPIFTFKLGVHRAIIVGNFEVAKECFTTNDKVFADRPIILASEVMCYDLAMFGFSSYGPYWRHIRKIATVELLSNHRLEMLKHVRESEVNASIKEIYEISENKNPIEMKRWLGDLNLNLICRMISGTSYAGGARRTKDEKEDKKRCEEAVRAFIELAGTFAMADALPYLRRFDLGGTEKAMKRTAEDLDQILQGWLDEHKMKKKMGISGEDFMDVMLSICDDEAAELHSYDSDTIIKATCLNLVLAGADTTTVALTWALCLLLNNLDVLKKAQEELDTHVGRGRQVQESDIENLVYLQAILKETLRIYPPTPLNALHISSKDCSVSGYHVPKGTRLFVNIGKIHRDSNVWADPDEFRPERFLTTHKDFDVRGQHHELVPFGAGRRMCPGISFALQVMLFTFAKLLHGFEIASADGEPIDMTGSPGLTNLKATPLELMLSPRLPTHLYN</sequence>
<proteinExistence type="evidence at transcript level"/>
<dbReference type="InterPro" id="IPR050651">
    <property type="entry name" value="Plant_Cytochrome_P450_Monoox"/>
</dbReference>
<evidence type="ECO:0000256" key="9">
    <source>
        <dbReference type="ARBA" id="ARBA00023004"/>
    </source>
</evidence>
<evidence type="ECO:0000256" key="4">
    <source>
        <dbReference type="ARBA" id="ARBA00022617"/>
    </source>
</evidence>
<keyword evidence="8 13" id="KW-0560">Oxidoreductase</keyword>
<keyword evidence="9 12" id="KW-0408">Iron</keyword>
<dbReference type="GO" id="GO:0004497">
    <property type="term" value="F:monooxygenase activity"/>
    <property type="evidence" value="ECO:0007669"/>
    <property type="project" value="UniProtKB-KW"/>
</dbReference>
<evidence type="ECO:0000256" key="13">
    <source>
        <dbReference type="RuleBase" id="RU000461"/>
    </source>
</evidence>
<dbReference type="FunFam" id="1.10.630.10:FF:000026">
    <property type="entry name" value="Cytochrome P450 82C4"/>
    <property type="match status" value="1"/>
</dbReference>
<evidence type="ECO:0000256" key="1">
    <source>
        <dbReference type="ARBA" id="ARBA00001971"/>
    </source>
</evidence>
<organism evidence="14">
    <name type="scientific">Tripterygium wilfordii</name>
    <name type="common">Thunder God vine</name>
    <dbReference type="NCBI Taxonomy" id="458696"/>
    <lineage>
        <taxon>Eukaryota</taxon>
        <taxon>Viridiplantae</taxon>
        <taxon>Streptophyta</taxon>
        <taxon>Embryophyta</taxon>
        <taxon>Tracheophyta</taxon>
        <taxon>Spermatophyta</taxon>
        <taxon>Magnoliopsida</taxon>
        <taxon>eudicotyledons</taxon>
        <taxon>Gunneridae</taxon>
        <taxon>Pentapetalae</taxon>
        <taxon>rosids</taxon>
        <taxon>fabids</taxon>
        <taxon>Celastrales</taxon>
        <taxon>Celastraceae</taxon>
        <taxon>Tripterygium</taxon>
    </lineage>
</organism>
<dbReference type="AlphaFoldDB" id="A0A8T8L8H7"/>
<reference evidence="14" key="1">
    <citation type="submission" date="2019-11" db="EMBL/GenBank/DDBJ databases">
        <authorList>
            <person name="Zhou J.W."/>
        </authorList>
    </citation>
    <scope>NUCLEOTIDE SEQUENCE</scope>
</reference>
<evidence type="ECO:0000256" key="8">
    <source>
        <dbReference type="ARBA" id="ARBA00023002"/>
    </source>
</evidence>
<feature type="binding site" description="axial binding residue" evidence="12">
    <location>
        <position position="455"/>
    </location>
    <ligand>
        <name>heme</name>
        <dbReference type="ChEBI" id="CHEBI:30413"/>
    </ligand>
    <ligandPart>
        <name>Fe</name>
        <dbReference type="ChEBI" id="CHEBI:18248"/>
    </ligandPart>
</feature>
<comment type="subcellular location">
    <subcellularLocation>
        <location evidence="2">Membrane</location>
    </subcellularLocation>
</comment>
<dbReference type="GO" id="GO:0016705">
    <property type="term" value="F:oxidoreductase activity, acting on paired donors, with incorporation or reduction of molecular oxygen"/>
    <property type="evidence" value="ECO:0007669"/>
    <property type="project" value="InterPro"/>
</dbReference>
<comment type="similarity">
    <text evidence="3 13">Belongs to the cytochrome P450 family.</text>
</comment>
<dbReference type="GO" id="GO:0020037">
    <property type="term" value="F:heme binding"/>
    <property type="evidence" value="ECO:0007669"/>
    <property type="project" value="InterPro"/>
</dbReference>
<dbReference type="InterPro" id="IPR001128">
    <property type="entry name" value="Cyt_P450"/>
</dbReference>
<evidence type="ECO:0000256" key="5">
    <source>
        <dbReference type="ARBA" id="ARBA00022692"/>
    </source>
</evidence>
<keyword evidence="10 13" id="KW-0503">Monooxygenase</keyword>
<dbReference type="EMBL" id="MN738200">
    <property type="protein sequence ID" value="QUN00525.1"/>
    <property type="molecule type" value="mRNA"/>
</dbReference>
<evidence type="ECO:0000256" key="10">
    <source>
        <dbReference type="ARBA" id="ARBA00023033"/>
    </source>
</evidence>
<evidence type="ECO:0000256" key="7">
    <source>
        <dbReference type="ARBA" id="ARBA00022989"/>
    </source>
</evidence>
<keyword evidence="5" id="KW-0812">Transmembrane</keyword>
<accession>A0A8T8L8H7</accession>
<dbReference type="Gene3D" id="1.10.630.10">
    <property type="entry name" value="Cytochrome P450"/>
    <property type="match status" value="1"/>
</dbReference>
<dbReference type="PANTHER" id="PTHR47947">
    <property type="entry name" value="CYTOCHROME P450 82C3-RELATED"/>
    <property type="match status" value="1"/>
</dbReference>
<keyword evidence="6 12" id="KW-0479">Metal-binding</keyword>
<dbReference type="PANTHER" id="PTHR47947:SF26">
    <property type="entry name" value="CYTOCHROME P450"/>
    <property type="match status" value="1"/>
</dbReference>
<comment type="cofactor">
    <cofactor evidence="1 12">
        <name>heme</name>
        <dbReference type="ChEBI" id="CHEBI:30413"/>
    </cofactor>
</comment>
<dbReference type="PRINTS" id="PR00463">
    <property type="entry name" value="EP450I"/>
</dbReference>
<evidence type="ECO:0000256" key="2">
    <source>
        <dbReference type="ARBA" id="ARBA00004370"/>
    </source>
</evidence>